<feature type="region of interest" description="NMPbind" evidence="9">
    <location>
        <begin position="115"/>
        <end position="145"/>
    </location>
</feature>
<feature type="binding site" evidence="9">
    <location>
        <begin position="170"/>
        <end position="173"/>
    </location>
    <ligand>
        <name>a ribonucleoside 5'-phosphate</name>
        <dbReference type="ChEBI" id="CHEBI:58043"/>
    </ligand>
</feature>
<reference evidence="12" key="1">
    <citation type="journal article" date="2018" name="Nat. Microbiol.">
        <title>Leveraging single-cell genomics to expand the fungal tree of life.</title>
        <authorList>
            <person name="Ahrendt S.R."/>
            <person name="Quandt C.A."/>
            <person name="Ciobanu D."/>
            <person name="Clum A."/>
            <person name="Salamov A."/>
            <person name="Andreopoulos B."/>
            <person name="Cheng J.F."/>
            <person name="Woyke T."/>
            <person name="Pelin A."/>
            <person name="Henrissat B."/>
            <person name="Reynolds N.K."/>
            <person name="Benny G.L."/>
            <person name="Smith M.E."/>
            <person name="James T.Y."/>
            <person name="Grigoriev I.V."/>
        </authorList>
    </citation>
    <scope>NUCLEOTIDE SEQUENCE [LARGE SCALE GENOMIC DNA]</scope>
    <source>
        <strain evidence="12">CSF55</strain>
    </source>
</reference>
<dbReference type="InterPro" id="IPR033690">
    <property type="entry name" value="Adenylat_kinase_CS"/>
</dbReference>
<feature type="binding site" evidence="9">
    <location>
        <position position="253"/>
    </location>
    <ligand>
        <name>ATP</name>
        <dbReference type="ChEBI" id="CHEBI:30616"/>
    </ligand>
</feature>
<keyword evidence="7 9" id="KW-0539">Nucleus</keyword>
<evidence type="ECO:0000256" key="5">
    <source>
        <dbReference type="ARBA" id="ARBA00022840"/>
    </source>
</evidence>
<dbReference type="InterPro" id="IPR027417">
    <property type="entry name" value="P-loop_NTPase"/>
</dbReference>
<dbReference type="GO" id="GO:0005524">
    <property type="term" value="F:ATP binding"/>
    <property type="evidence" value="ECO:0007669"/>
    <property type="project" value="UniProtKB-KW"/>
</dbReference>
<feature type="binding site" evidence="9">
    <location>
        <position position="208"/>
    </location>
    <ligand>
        <name>ATP</name>
        <dbReference type="ChEBI" id="CHEBI:30616"/>
    </ligand>
</feature>
<dbReference type="EC" id="2.7.4.14" evidence="9"/>
<evidence type="ECO:0000256" key="1">
    <source>
        <dbReference type="ARBA" id="ARBA00022490"/>
    </source>
</evidence>
<protein>
    <recommendedName>
        <fullName evidence="9">Uridylate kinase</fullName>
        <shortName evidence="9">UK</shortName>
        <ecNumber evidence="9">2.7.4.14</ecNumber>
    </recommendedName>
    <alternativeName>
        <fullName evidence="9">ATP:UMP phosphotransferase</fullName>
    </alternativeName>
    <alternativeName>
        <fullName evidence="9">Deoxycytidylate kinase</fullName>
        <shortName evidence="9">CK</shortName>
        <shortName evidence="9">dCMP kinase</shortName>
    </alternativeName>
    <alternativeName>
        <fullName evidence="9">Uridine monophosphate kinase</fullName>
        <shortName evidence="9">UMP kinase</shortName>
        <shortName evidence="9">UMPK</shortName>
    </alternativeName>
</protein>
<dbReference type="AlphaFoldDB" id="A0A4V1J0E1"/>
<feature type="binding site" evidence="9">
    <location>
        <position position="121"/>
    </location>
    <ligand>
        <name>a ribonucleoside 5'-phosphate</name>
        <dbReference type="ChEBI" id="CHEBI:58043"/>
    </ligand>
</feature>
<evidence type="ECO:0000256" key="4">
    <source>
        <dbReference type="ARBA" id="ARBA00022777"/>
    </source>
</evidence>
<evidence type="ECO:0000256" key="3">
    <source>
        <dbReference type="ARBA" id="ARBA00022741"/>
    </source>
</evidence>
<dbReference type="HAMAP" id="MF_03172">
    <property type="entry name" value="Adenylate_kinase_UMP_CMP_kin"/>
    <property type="match status" value="1"/>
</dbReference>
<name>A0A4V1J0E1_ROZAC</name>
<accession>A0A4V1J0E1</accession>
<feature type="binding site" evidence="9">
    <location>
        <begin position="143"/>
        <end position="145"/>
    </location>
    <ligand>
        <name>a ribonucleoside 5'-phosphate</name>
        <dbReference type="ChEBI" id="CHEBI:58043"/>
    </ligand>
</feature>
<comment type="cofactor">
    <cofactor evidence="9">
        <name>Mg(2+)</name>
        <dbReference type="ChEBI" id="CHEBI:18420"/>
    </cofactor>
    <text evidence="9">Binds 1 Mg(2+) ion per monomer.</text>
</comment>
<evidence type="ECO:0000256" key="7">
    <source>
        <dbReference type="ARBA" id="ARBA00023242"/>
    </source>
</evidence>
<comment type="catalytic activity">
    <reaction evidence="8 9">
        <text>UMP + ATP = UDP + ADP</text>
        <dbReference type="Rhea" id="RHEA:24400"/>
        <dbReference type="ChEBI" id="CHEBI:30616"/>
        <dbReference type="ChEBI" id="CHEBI:57865"/>
        <dbReference type="ChEBI" id="CHEBI:58223"/>
        <dbReference type="ChEBI" id="CHEBI:456216"/>
        <dbReference type="EC" id="2.7.4.14"/>
    </reaction>
</comment>
<sequence length="273" mass="31172">MPEWEKGWKRPSVKVLGVIILYNIYSKLTSKKDEEKESKDSINANDPHHSHEKIDHHAHHNESLQHGHELPALATRDKPLFGDDYTVVFVLGGPGAGKGTQSEKIVNEFGFTHLSAGDLLRAERQREGSKYGELINTYIKEGQIVPMQITINLLEDAMKRSGSKRFLIDGFPREIEQANAFEKQVCKSAFVLYFDCPEEEMAARLLKRGITSGRVDDNAESIRKRFETFRKQSIPVVTKYEQDNKVRKVSCLSDPSTVFEDTKKHFIQYYTGN</sequence>
<feature type="binding site" evidence="9">
    <location>
        <position position="225"/>
    </location>
    <ligand>
        <name>a ribonucleoside 5'-phosphate</name>
        <dbReference type="ChEBI" id="CHEBI:58043"/>
    </ligand>
</feature>
<dbReference type="InterPro" id="IPR000850">
    <property type="entry name" value="Adenylat/UMP-CMP_kin"/>
</dbReference>
<keyword evidence="1 9" id="KW-0963">Cytoplasm</keyword>
<evidence type="ECO:0000256" key="6">
    <source>
        <dbReference type="ARBA" id="ARBA00022975"/>
    </source>
</evidence>
<evidence type="ECO:0000313" key="11">
    <source>
        <dbReference type="EMBL" id="RKP21239.1"/>
    </source>
</evidence>
<dbReference type="Pfam" id="PF00406">
    <property type="entry name" value="ADK"/>
    <property type="match status" value="1"/>
</dbReference>
<keyword evidence="5 9" id="KW-0067">ATP-binding</keyword>
<organism evidence="11 12">
    <name type="scientific">Rozella allomycis (strain CSF55)</name>
    <dbReference type="NCBI Taxonomy" id="988480"/>
    <lineage>
        <taxon>Eukaryota</taxon>
        <taxon>Fungi</taxon>
        <taxon>Fungi incertae sedis</taxon>
        <taxon>Cryptomycota</taxon>
        <taxon>Cryptomycota incertae sedis</taxon>
        <taxon>Rozella</taxon>
    </lineage>
</organism>
<evidence type="ECO:0000256" key="10">
    <source>
        <dbReference type="SAM" id="MobiDB-lite"/>
    </source>
</evidence>
<keyword evidence="2 9" id="KW-0808">Transferase</keyword>
<dbReference type="Gene3D" id="3.40.50.300">
    <property type="entry name" value="P-loop containing nucleotide triphosphate hydrolases"/>
    <property type="match status" value="1"/>
</dbReference>
<feature type="binding site" evidence="9">
    <location>
        <position position="177"/>
    </location>
    <ligand>
        <name>a ribonucleoside 5'-phosphate</name>
        <dbReference type="ChEBI" id="CHEBI:58043"/>
    </ligand>
</feature>
<keyword evidence="3 9" id="KW-0547">Nucleotide-binding</keyword>
<evidence type="ECO:0000256" key="9">
    <source>
        <dbReference type="HAMAP-Rule" id="MF_03172"/>
    </source>
</evidence>
<gene>
    <name evidence="11" type="ORF">ROZALSC1DRAFT_27339</name>
</gene>
<dbReference type="EMBL" id="ML004974">
    <property type="protein sequence ID" value="RKP21239.1"/>
    <property type="molecule type" value="Genomic_DNA"/>
</dbReference>
<feature type="region of interest" description="LID" evidence="9">
    <location>
        <begin position="207"/>
        <end position="217"/>
    </location>
</feature>
<evidence type="ECO:0000313" key="12">
    <source>
        <dbReference type="Proteomes" id="UP000281549"/>
    </source>
</evidence>
<evidence type="ECO:0000256" key="8">
    <source>
        <dbReference type="ARBA" id="ARBA00048116"/>
    </source>
</evidence>
<dbReference type="GO" id="GO:0006221">
    <property type="term" value="P:pyrimidine nucleotide biosynthetic process"/>
    <property type="evidence" value="ECO:0007669"/>
    <property type="project" value="UniProtKB-UniRule"/>
</dbReference>
<feature type="region of interest" description="Disordered" evidence="10">
    <location>
        <begin position="33"/>
        <end position="66"/>
    </location>
</feature>
<dbReference type="FunFam" id="3.40.50.300:FF:000315">
    <property type="entry name" value="Adenylate kinase 1"/>
    <property type="match status" value="1"/>
</dbReference>
<dbReference type="GO" id="GO:0006207">
    <property type="term" value="P:'de novo' pyrimidine nucleobase biosynthetic process"/>
    <property type="evidence" value="ECO:0007669"/>
    <property type="project" value="InterPro"/>
</dbReference>
<dbReference type="CDD" id="cd01428">
    <property type="entry name" value="ADK"/>
    <property type="match status" value="1"/>
</dbReference>
<evidence type="ECO:0000256" key="2">
    <source>
        <dbReference type="ARBA" id="ARBA00022679"/>
    </source>
</evidence>
<dbReference type="PRINTS" id="PR00094">
    <property type="entry name" value="ADENYLTKNASE"/>
</dbReference>
<dbReference type="GO" id="GO:0005737">
    <property type="term" value="C:cytoplasm"/>
    <property type="evidence" value="ECO:0007669"/>
    <property type="project" value="UniProtKB-SubCell"/>
</dbReference>
<keyword evidence="4 9" id="KW-0418">Kinase</keyword>
<comment type="subunit">
    <text evidence="9">Monomer.</text>
</comment>
<feature type="binding site" evidence="9">
    <location>
        <begin position="95"/>
        <end position="100"/>
    </location>
    <ligand>
        <name>ATP</name>
        <dbReference type="ChEBI" id="CHEBI:30616"/>
    </ligand>
</feature>
<keyword evidence="6 9" id="KW-0665">Pyrimidine biosynthesis</keyword>
<dbReference type="SUPFAM" id="SSF52540">
    <property type="entry name" value="P-loop containing nucleoside triphosphate hydrolases"/>
    <property type="match status" value="1"/>
</dbReference>
<comment type="domain">
    <text evidence="9">Consists of three domains, a large central CORE domain and two small peripheral domains, NMPbind and LID, which undergo movements during catalysis. The LID domain closes over the site of phosphoryl transfer upon ATP binding. Assembling and dissambling the active center during each catalytic cycle provides an effective means to prevent ATP hydrolysis.</text>
</comment>
<comment type="function">
    <text evidence="9">Catalyzes the phosphorylation of pyrimidine nucleoside monophosphates at the expense of ATP. Plays an important role in de novo pyrimidine nucleotide biosynthesis. Has preference for UMP and dUMP as phosphate acceptors, but can also use CMP, dCMP and AMP.</text>
</comment>
<dbReference type="NCBIfam" id="TIGR01359">
    <property type="entry name" value="UMP_CMP_kin_fam"/>
    <property type="match status" value="1"/>
</dbReference>
<proteinExistence type="inferred from homology"/>
<dbReference type="GO" id="GO:0033862">
    <property type="term" value="F:UMP kinase activity"/>
    <property type="evidence" value="ECO:0007669"/>
    <property type="project" value="RHEA"/>
</dbReference>
<dbReference type="PANTHER" id="PTHR23359">
    <property type="entry name" value="NUCLEOTIDE KINASE"/>
    <property type="match status" value="1"/>
</dbReference>
<dbReference type="HAMAP" id="MF_00235">
    <property type="entry name" value="Adenylate_kinase_Adk"/>
    <property type="match status" value="1"/>
</dbReference>
<feature type="binding site" evidence="9">
    <location>
        <position position="214"/>
    </location>
    <ligand>
        <name>a ribonucleoside 5'-phosphate</name>
        <dbReference type="ChEBI" id="CHEBI:58043"/>
    </ligand>
</feature>
<dbReference type="PROSITE" id="PS00113">
    <property type="entry name" value="ADENYLATE_KINASE"/>
    <property type="match status" value="1"/>
</dbReference>
<dbReference type="GO" id="GO:0005634">
    <property type="term" value="C:nucleus"/>
    <property type="evidence" value="ECO:0007669"/>
    <property type="project" value="UniProtKB-SubCell"/>
</dbReference>
<dbReference type="InterPro" id="IPR006266">
    <property type="entry name" value="UMP_CMP_kinase"/>
</dbReference>
<dbReference type="Proteomes" id="UP000281549">
    <property type="component" value="Unassembled WGS sequence"/>
</dbReference>
<comment type="subcellular location">
    <subcellularLocation>
        <location evidence="9">Cytoplasm</location>
    </subcellularLocation>
    <subcellularLocation>
        <location evidence="9">Nucleus</location>
    </subcellularLocation>
    <text evidence="9">Predominantly cytoplasmic.</text>
</comment>
<comment type="similarity">
    <text evidence="9">Belongs to the adenylate kinase family. UMP-CMP kinase subfamily.</text>
</comment>